<organism evidence="2 3">
    <name type="scientific">Sorangium cellulosum</name>
    <name type="common">Polyangium cellulosum</name>
    <dbReference type="NCBI Taxonomy" id="56"/>
    <lineage>
        <taxon>Bacteria</taxon>
        <taxon>Pseudomonadati</taxon>
        <taxon>Myxococcota</taxon>
        <taxon>Polyangia</taxon>
        <taxon>Polyangiales</taxon>
        <taxon>Polyangiaceae</taxon>
        <taxon>Sorangium</taxon>
    </lineage>
</organism>
<protein>
    <recommendedName>
        <fullName evidence="1">Transposase IS66 central domain-containing protein</fullName>
    </recommendedName>
</protein>
<dbReference type="Gene3D" id="2.60.40.1180">
    <property type="entry name" value="Golgi alpha-mannosidase II"/>
    <property type="match status" value="1"/>
</dbReference>
<dbReference type="InterPro" id="IPR052344">
    <property type="entry name" value="Transposase-related"/>
</dbReference>
<evidence type="ECO:0000313" key="3">
    <source>
        <dbReference type="Proteomes" id="UP000075260"/>
    </source>
</evidence>
<dbReference type="EMBL" id="JEMA01000509">
    <property type="protein sequence ID" value="KYF68994.1"/>
    <property type="molecule type" value="Genomic_DNA"/>
</dbReference>
<dbReference type="PANTHER" id="PTHR33678">
    <property type="entry name" value="BLL1576 PROTEIN"/>
    <property type="match status" value="1"/>
</dbReference>
<proteinExistence type="predicted"/>
<accession>A0A150QM16</accession>
<comment type="caution">
    <text evidence="2">The sequence shown here is derived from an EMBL/GenBank/DDBJ whole genome shotgun (WGS) entry which is preliminary data.</text>
</comment>
<dbReference type="InterPro" id="IPR004291">
    <property type="entry name" value="Transposase_IS66_central"/>
</dbReference>
<feature type="domain" description="Transposase IS66 central" evidence="1">
    <location>
        <begin position="6"/>
        <end position="117"/>
    </location>
</feature>
<sequence>MLVQAKDKCRRGHFWVLVADRDHVLFRFTPRHNQDGPKTFLRGYKGYVQADASSVYEELFRTEKVTEVGCWAHCRRRFFEAMSSDKERAMTALGFIHQLFAIDKATKELPPSRRAISRGAPRAAALLRVRLGGSRARPARAPLPHAGVSGRALLGRRLGAPRPGLAAVASPPPSLSHRTASLCPRPARRQDGLYRTRTTVPLAFAGGTAPSAMVPFVTAASKNWAEGTPVTVTDATLPMALEAMSVTTFVSQ</sequence>
<dbReference type="Proteomes" id="UP000075260">
    <property type="component" value="Unassembled WGS sequence"/>
</dbReference>
<gene>
    <name evidence="2" type="ORF">BE15_38400</name>
</gene>
<name>A0A150QM16_SORCE</name>
<dbReference type="InterPro" id="IPR013780">
    <property type="entry name" value="Glyco_hydro_b"/>
</dbReference>
<evidence type="ECO:0000259" key="1">
    <source>
        <dbReference type="Pfam" id="PF03050"/>
    </source>
</evidence>
<reference evidence="2 3" key="1">
    <citation type="submission" date="2014-02" db="EMBL/GenBank/DDBJ databases">
        <title>The small core and large imbalanced accessory genome model reveals a collaborative survival strategy of Sorangium cellulosum strains in nature.</title>
        <authorList>
            <person name="Han K."/>
            <person name="Peng R."/>
            <person name="Blom J."/>
            <person name="Li Y.-Z."/>
        </authorList>
    </citation>
    <scope>NUCLEOTIDE SEQUENCE [LARGE SCALE GENOMIC DNA]</scope>
    <source>
        <strain evidence="2 3">So0008-312</strain>
    </source>
</reference>
<evidence type="ECO:0000313" key="2">
    <source>
        <dbReference type="EMBL" id="KYF68994.1"/>
    </source>
</evidence>
<dbReference type="AlphaFoldDB" id="A0A150QM16"/>
<dbReference type="Pfam" id="PF03050">
    <property type="entry name" value="DDE_Tnp_IS66"/>
    <property type="match status" value="1"/>
</dbReference>